<evidence type="ECO:0000313" key="3">
    <source>
        <dbReference type="EMBL" id="GAC49921.1"/>
    </source>
</evidence>
<sequence length="109" mass="11213">MGKNYSSTSVTGTQIPGGGPLQVAFPEAGRISATAGCNRHNGAATFVEDTFTTEKLATTMMACPPPRDGADTWLSDFLSGSVTWKLSGETLTLTHSSTTVVLTQSAAGS</sequence>
<comment type="caution">
    <text evidence="3">The sequence shown here is derived from an EMBL/GenBank/DDBJ whole genome shotgun (WGS) entry which is preliminary data.</text>
</comment>
<evidence type="ECO:0000256" key="1">
    <source>
        <dbReference type="SAM" id="MobiDB-lite"/>
    </source>
</evidence>
<proteinExistence type="predicted"/>
<evidence type="ECO:0000259" key="2">
    <source>
        <dbReference type="Pfam" id="PF03724"/>
    </source>
</evidence>
<feature type="domain" description="DUF306" evidence="2">
    <location>
        <begin position="2"/>
        <end position="103"/>
    </location>
</feature>
<feature type="compositionally biased region" description="Polar residues" evidence="1">
    <location>
        <begin position="1"/>
        <end position="14"/>
    </location>
</feature>
<dbReference type="InterPro" id="IPR038670">
    <property type="entry name" value="HslJ-like_sf"/>
</dbReference>
<dbReference type="Proteomes" id="UP000010988">
    <property type="component" value="Unassembled WGS sequence"/>
</dbReference>
<reference evidence="3 4" key="1">
    <citation type="submission" date="2012-12" db="EMBL/GenBank/DDBJ databases">
        <title>Whole genome shotgun sequence of Gordonia aichiensis NBRC 108223.</title>
        <authorList>
            <person name="Isaki-Nakamura S."/>
            <person name="Hosoyama A."/>
            <person name="Tsuchikane K."/>
            <person name="Ando Y."/>
            <person name="Baba S."/>
            <person name="Ohji S."/>
            <person name="Hamada M."/>
            <person name="Tamura T."/>
            <person name="Yamazoe A."/>
            <person name="Yamazaki S."/>
            <person name="Fujita N."/>
        </authorList>
    </citation>
    <scope>NUCLEOTIDE SEQUENCE [LARGE SCALE GENOMIC DNA]</scope>
    <source>
        <strain evidence="3 4">NBRC 108223</strain>
    </source>
</reference>
<dbReference type="Gene3D" id="2.40.128.270">
    <property type="match status" value="1"/>
</dbReference>
<dbReference type="AlphaFoldDB" id="L7KN47"/>
<dbReference type="eggNOG" id="COG3187">
    <property type="taxonomic scope" value="Bacteria"/>
</dbReference>
<protein>
    <recommendedName>
        <fullName evidence="2">DUF306 domain-containing protein</fullName>
    </recommendedName>
</protein>
<dbReference type="Pfam" id="PF03724">
    <property type="entry name" value="META"/>
    <property type="match status" value="1"/>
</dbReference>
<dbReference type="PANTHER" id="PTHR35535:SF1">
    <property type="entry name" value="HEAT SHOCK PROTEIN HSLJ"/>
    <property type="match status" value="1"/>
</dbReference>
<gene>
    <name evidence="3" type="ORF">GOACH_18_00450</name>
</gene>
<dbReference type="STRING" id="1220583.GOACH_18_00450"/>
<evidence type="ECO:0000313" key="4">
    <source>
        <dbReference type="Proteomes" id="UP000010988"/>
    </source>
</evidence>
<accession>L7KN47</accession>
<keyword evidence="4" id="KW-1185">Reference proteome</keyword>
<dbReference type="InterPro" id="IPR005184">
    <property type="entry name" value="DUF306_Meta_HslJ"/>
</dbReference>
<dbReference type="InterPro" id="IPR053147">
    <property type="entry name" value="Hsp_HslJ-like"/>
</dbReference>
<organism evidence="3 4">
    <name type="scientific">Gordonia aichiensis NBRC 108223</name>
    <dbReference type="NCBI Taxonomy" id="1220583"/>
    <lineage>
        <taxon>Bacteria</taxon>
        <taxon>Bacillati</taxon>
        <taxon>Actinomycetota</taxon>
        <taxon>Actinomycetes</taxon>
        <taxon>Mycobacteriales</taxon>
        <taxon>Gordoniaceae</taxon>
        <taxon>Gordonia</taxon>
    </lineage>
</organism>
<dbReference type="EMBL" id="BANR01000018">
    <property type="protein sequence ID" value="GAC49921.1"/>
    <property type="molecule type" value="Genomic_DNA"/>
</dbReference>
<dbReference type="PANTHER" id="PTHR35535">
    <property type="entry name" value="HEAT SHOCK PROTEIN HSLJ"/>
    <property type="match status" value="1"/>
</dbReference>
<name>L7KN47_9ACTN</name>
<feature type="region of interest" description="Disordered" evidence="1">
    <location>
        <begin position="1"/>
        <end position="21"/>
    </location>
</feature>